<organism evidence="2">
    <name type="scientific">freshwater metagenome</name>
    <dbReference type="NCBI Taxonomy" id="449393"/>
    <lineage>
        <taxon>unclassified sequences</taxon>
        <taxon>metagenomes</taxon>
        <taxon>ecological metagenomes</taxon>
    </lineage>
</organism>
<evidence type="ECO:0000313" key="2">
    <source>
        <dbReference type="EMBL" id="CAB4928914.1"/>
    </source>
</evidence>
<proteinExistence type="predicted"/>
<dbReference type="AlphaFoldDB" id="A0A6J7IEX3"/>
<sequence length="183" mass="20315">MGRAECCGERELFVVEVDRHDHRSVRESGALDDRETDPARADHRDGCAGRYLSGVEHGTDAGEHTAPQQACSIEWHVVADLHQVVLADEHVLSETGEADVLMHHFAVARQTRGLTIASCVLIGEALERATGDATLAVTTERRQARHDVIARLEVSYTEADRLDDPCRLVPQYERRRECHAAAM</sequence>
<protein>
    <submittedName>
        <fullName evidence="2">Unannotated protein</fullName>
    </submittedName>
</protein>
<evidence type="ECO:0000256" key="1">
    <source>
        <dbReference type="SAM" id="MobiDB-lite"/>
    </source>
</evidence>
<accession>A0A6J7IEX3</accession>
<dbReference type="EMBL" id="CAFBMH010000129">
    <property type="protein sequence ID" value="CAB4928914.1"/>
    <property type="molecule type" value="Genomic_DNA"/>
</dbReference>
<reference evidence="2" key="1">
    <citation type="submission" date="2020-05" db="EMBL/GenBank/DDBJ databases">
        <authorList>
            <person name="Chiriac C."/>
            <person name="Salcher M."/>
            <person name="Ghai R."/>
            <person name="Kavagutti S V."/>
        </authorList>
    </citation>
    <scope>NUCLEOTIDE SEQUENCE</scope>
</reference>
<feature type="region of interest" description="Disordered" evidence="1">
    <location>
        <begin position="24"/>
        <end position="45"/>
    </location>
</feature>
<name>A0A6J7IEX3_9ZZZZ</name>
<gene>
    <name evidence="2" type="ORF">UFOPK3543_02538</name>
</gene>